<name>A0A0D6DQX1_9STAP</name>
<dbReference type="RefSeq" id="WP_086041477.1">
    <property type="nucleotide sequence ID" value="NZ_CBCRZA010000011.1"/>
</dbReference>
<dbReference type="AlphaFoldDB" id="A0A0D6DQX1"/>
<reference evidence="2 4" key="2">
    <citation type="journal article" date="2017" name="Int. J. Syst. Evol. Microbiol.">
        <title>Macrococcus canis sp. nov., a skin bacterium associated with infections in dogs.</title>
        <authorList>
            <person name="Gobeli Brawand S."/>
            <person name="Cotting K."/>
            <person name="Gomez-Sanz E."/>
            <person name="Collaud A."/>
            <person name="Thomann A."/>
            <person name="Brodard I."/>
            <person name="Rodriguez-Campos S."/>
            <person name="Strauss C."/>
            <person name="Perreten V."/>
        </authorList>
    </citation>
    <scope>NUCLEOTIDE SEQUENCE [LARGE SCALE GENOMIC DNA]</scope>
    <source>
        <strain evidence="2 4">KM45013</strain>
    </source>
</reference>
<proteinExistence type="predicted"/>
<organism evidence="3">
    <name type="scientific">Macrococcoides canis</name>
    <dbReference type="NCBI Taxonomy" id="1855823"/>
    <lineage>
        <taxon>Bacteria</taxon>
        <taxon>Bacillati</taxon>
        <taxon>Bacillota</taxon>
        <taxon>Bacilli</taxon>
        <taxon>Bacillales</taxon>
        <taxon>Staphylococcaceae</taxon>
        <taxon>Macrococcoides</taxon>
    </lineage>
</organism>
<gene>
    <name evidence="2" type="ORF">MCCS_00810</name>
</gene>
<reference evidence="3" key="1">
    <citation type="journal article" date="2015" name="Antimicrob. Agents Chemother.">
        <title>First Staphylococcal Cassette Chromosome mec Containing a mecB-Carrying Gene Complex Independent of Transposon Tn6045 in a Macrococcus caseolyticus Isolate from a Canine Infection.</title>
        <authorList>
            <person name="Gomez-Sanz E."/>
            <person name="Schwendener S."/>
            <person name="Thomann A."/>
            <person name="Gobeli Brawand S."/>
            <person name="Perreten V."/>
        </authorList>
    </citation>
    <scope>NUCLEOTIDE SEQUENCE</scope>
    <source>
        <strain evidence="3">KM45013</strain>
    </source>
</reference>
<dbReference type="Proteomes" id="UP000194154">
    <property type="component" value="Chromosome"/>
</dbReference>
<dbReference type="EMBL" id="HG970732">
    <property type="protein sequence ID" value="CDO67674.1"/>
    <property type="molecule type" value="Genomic_DNA"/>
</dbReference>
<dbReference type="OrthoDB" id="9952276at2"/>
<dbReference type="EMBL" id="CP021059">
    <property type="protein sequence ID" value="ARQ05753.1"/>
    <property type="molecule type" value="Genomic_DNA"/>
</dbReference>
<feature type="transmembrane region" description="Helical" evidence="1">
    <location>
        <begin position="6"/>
        <end position="21"/>
    </location>
</feature>
<feature type="transmembrane region" description="Helical" evidence="1">
    <location>
        <begin position="52"/>
        <end position="70"/>
    </location>
</feature>
<accession>A0A0D6DQX1</accession>
<evidence type="ECO:0000256" key="1">
    <source>
        <dbReference type="SAM" id="Phobius"/>
    </source>
</evidence>
<evidence type="ECO:0000313" key="2">
    <source>
        <dbReference type="EMBL" id="ARQ05753.1"/>
    </source>
</evidence>
<evidence type="ECO:0000313" key="3">
    <source>
        <dbReference type="EMBL" id="CDO67674.1"/>
    </source>
</evidence>
<keyword evidence="4" id="KW-1185">Reference proteome</keyword>
<feature type="transmembrane region" description="Helical" evidence="1">
    <location>
        <begin position="28"/>
        <end position="46"/>
    </location>
</feature>
<keyword evidence="1" id="KW-1133">Transmembrane helix</keyword>
<keyword evidence="1" id="KW-0472">Membrane</keyword>
<reference evidence="2" key="3">
    <citation type="submission" date="2017-04" db="EMBL/GenBank/DDBJ databases">
        <authorList>
            <person name="Afonso C.L."/>
            <person name="Miller P.J."/>
            <person name="Scott M.A."/>
            <person name="Spackman E."/>
            <person name="Goraichik I."/>
            <person name="Dimitrov K.M."/>
            <person name="Suarez D.L."/>
            <person name="Swayne D.E."/>
        </authorList>
    </citation>
    <scope>NUCLEOTIDE SEQUENCE</scope>
    <source>
        <strain evidence="2">KM45013</strain>
    </source>
</reference>
<sequence length="93" mass="10824">MTEHIINALIFAAILASQYFLSKTKFKFLGLIVPILCTLYAGYLYVNEVWPLWALALLLIIAYVLLFSQYDKGQKDYKKIRETELSKMRSQDL</sequence>
<dbReference type="GeneID" id="35294240"/>
<protein>
    <submittedName>
        <fullName evidence="3">Uncharacterized protein</fullName>
    </submittedName>
</protein>
<keyword evidence="1" id="KW-0812">Transmembrane</keyword>
<dbReference type="KEGG" id="mcak:MCCS_00810"/>
<dbReference type="STRING" id="1855823.MCCS_00810"/>
<accession>A0A1W7A7Y8</accession>
<evidence type="ECO:0000313" key="4">
    <source>
        <dbReference type="Proteomes" id="UP000194154"/>
    </source>
</evidence>